<evidence type="ECO:0000313" key="3">
    <source>
        <dbReference type="EMBL" id="TCK03916.1"/>
    </source>
</evidence>
<name>A0A4V2PD59_9BACT</name>
<dbReference type="PANTHER" id="PTHR11851">
    <property type="entry name" value="METALLOPROTEASE"/>
    <property type="match status" value="1"/>
</dbReference>
<dbReference type="InterPro" id="IPR007863">
    <property type="entry name" value="Peptidase_M16_C"/>
</dbReference>
<dbReference type="RefSeq" id="WP_132526864.1">
    <property type="nucleotide sequence ID" value="NZ_SMFV01000004.1"/>
</dbReference>
<dbReference type="Pfam" id="PF00675">
    <property type="entry name" value="Peptidase_M16"/>
    <property type="match status" value="1"/>
</dbReference>
<dbReference type="EMBL" id="SMFV01000004">
    <property type="protein sequence ID" value="TCK03916.1"/>
    <property type="molecule type" value="Genomic_DNA"/>
</dbReference>
<comment type="caution">
    <text evidence="3">The sequence shown here is derived from an EMBL/GenBank/DDBJ whole genome shotgun (WGS) entry which is preliminary data.</text>
</comment>
<dbReference type="InterPro" id="IPR011765">
    <property type="entry name" value="Pept_M16_N"/>
</dbReference>
<keyword evidence="4" id="KW-1185">Reference proteome</keyword>
<evidence type="ECO:0000313" key="4">
    <source>
        <dbReference type="Proteomes" id="UP000295777"/>
    </source>
</evidence>
<dbReference type="AlphaFoldDB" id="A0A4V2PD59"/>
<protein>
    <submittedName>
        <fullName evidence="3">Putative Zn-dependent peptidase</fullName>
    </submittedName>
</protein>
<dbReference type="OrthoDB" id="9811314at2"/>
<dbReference type="Gene3D" id="3.30.830.10">
    <property type="entry name" value="Metalloenzyme, LuxS/M16 peptidase-like"/>
    <property type="match status" value="2"/>
</dbReference>
<dbReference type="Pfam" id="PF05193">
    <property type="entry name" value="Peptidase_M16_C"/>
    <property type="match status" value="1"/>
</dbReference>
<accession>A0A4V2PD59</accession>
<dbReference type="Proteomes" id="UP000295777">
    <property type="component" value="Unassembled WGS sequence"/>
</dbReference>
<dbReference type="GO" id="GO:0046872">
    <property type="term" value="F:metal ion binding"/>
    <property type="evidence" value="ECO:0007669"/>
    <property type="project" value="InterPro"/>
</dbReference>
<dbReference type="SUPFAM" id="SSF63411">
    <property type="entry name" value="LuxS/MPP-like metallohydrolase"/>
    <property type="match status" value="2"/>
</dbReference>
<feature type="domain" description="Peptidase M16 C-terminal" evidence="2">
    <location>
        <begin position="182"/>
        <end position="333"/>
    </location>
</feature>
<dbReference type="InterPro" id="IPR050361">
    <property type="entry name" value="MPP/UQCRC_Complex"/>
</dbReference>
<feature type="domain" description="Peptidase M16 N-terminal" evidence="1">
    <location>
        <begin position="21"/>
        <end position="147"/>
    </location>
</feature>
<organism evidence="3 4">
    <name type="scientific">Phorcysia thermohydrogeniphila</name>
    <dbReference type="NCBI Taxonomy" id="936138"/>
    <lineage>
        <taxon>Bacteria</taxon>
        <taxon>Pseudomonadati</taxon>
        <taxon>Aquificota</taxon>
        <taxon>Aquificia</taxon>
        <taxon>Desulfurobacteriales</taxon>
        <taxon>Desulfurobacteriaceae</taxon>
        <taxon>Phorcysia</taxon>
    </lineage>
</organism>
<proteinExistence type="predicted"/>
<dbReference type="PANTHER" id="PTHR11851:SF224">
    <property type="entry name" value="PROCESSING PROTEASE"/>
    <property type="match status" value="1"/>
</dbReference>
<gene>
    <name evidence="3" type="ORF">CLV27_1230</name>
</gene>
<sequence>MELIKLRNGIKVLLNPVDGFEIVACNVFIPRGSSFDRKPGITTLSFKTAFKRSSLRSPLEFSKLQERFGTPFVPEVSVDYSLVRFQVVPEGVVEFFRLFKEVVENPDFSAESFKVEKESLLAAIRSKIENSFSLAYEKIVKMTYCGTSYENMPYGSEESVSSTSLEEAESWFRGSIFPEGTVFSICGKLHSLEEILPLLEGLETFPGDLKRPTTGIRETKKEVVKRKGSAQSFLMVAVEAPAVNEGGYVEFRLLNTLIGEGIGSVLFQELREKRGFAYSTGSIYPTRLGKSRLFLYIGTSPEKEKDVEKALLELLRNLPDFVTPESVSRAKRYLRGGFELDHETRSKKSWYAGFWEVMGKGYSYDSSFIEMIEGISVERLREIAEDVALRPFHEVVVKDE</sequence>
<evidence type="ECO:0000259" key="1">
    <source>
        <dbReference type="Pfam" id="PF00675"/>
    </source>
</evidence>
<reference evidence="3 4" key="1">
    <citation type="submission" date="2019-03" db="EMBL/GenBank/DDBJ databases">
        <title>Genomic Encyclopedia of Archaeal and Bacterial Type Strains, Phase II (KMG-II): from individual species to whole genera.</title>
        <authorList>
            <person name="Goeker M."/>
        </authorList>
    </citation>
    <scope>NUCLEOTIDE SEQUENCE [LARGE SCALE GENOMIC DNA]</scope>
    <source>
        <strain evidence="3 4">DSM 24425</strain>
    </source>
</reference>
<evidence type="ECO:0000259" key="2">
    <source>
        <dbReference type="Pfam" id="PF05193"/>
    </source>
</evidence>
<dbReference type="InterPro" id="IPR011249">
    <property type="entry name" value="Metalloenz_LuxS/M16"/>
</dbReference>